<dbReference type="Pfam" id="PF00665">
    <property type="entry name" value="rve"/>
    <property type="match status" value="1"/>
</dbReference>
<dbReference type="GO" id="GO:0003723">
    <property type="term" value="F:RNA binding"/>
    <property type="evidence" value="ECO:0007669"/>
    <property type="project" value="UniProtKB-KW"/>
</dbReference>
<dbReference type="STRING" id="1531966.A0A0A1TDZ9"/>
<organism evidence="3 4">
    <name type="scientific">[Torrubiella] hemipterigena</name>
    <dbReference type="NCBI Taxonomy" id="1531966"/>
    <lineage>
        <taxon>Eukaryota</taxon>
        <taxon>Fungi</taxon>
        <taxon>Dikarya</taxon>
        <taxon>Ascomycota</taxon>
        <taxon>Pezizomycotina</taxon>
        <taxon>Sordariomycetes</taxon>
        <taxon>Hypocreomycetidae</taxon>
        <taxon>Hypocreales</taxon>
        <taxon>Clavicipitaceae</taxon>
        <taxon>Clavicipitaceae incertae sedis</taxon>
        <taxon>'Torrubiella' clade</taxon>
    </lineage>
</organism>
<dbReference type="GO" id="GO:0015074">
    <property type="term" value="P:DNA integration"/>
    <property type="evidence" value="ECO:0007669"/>
    <property type="project" value="InterPro"/>
</dbReference>
<evidence type="ECO:0000313" key="4">
    <source>
        <dbReference type="Proteomes" id="UP000039046"/>
    </source>
</evidence>
<dbReference type="AlphaFoldDB" id="A0A0A1TDZ9"/>
<sequence>MEEDYDSTIFNPLPNDVRKAFDEFIHGSEFNNRERIEYSKWVRLHVHLDKSNLVPEPGKDSRLRYRAYEDFEFISKRLYRQPDQRFPNPRYVVPESEVFDIIVKEHLRLLHTGQDKTWDAIKLQYYGIKREDVIFVVKRCKNCALNRLSAIKALLVPITSERAWERIQADLIDMRHEPSGQFKWILHIKDHFTKYSQLYALTSKQAESIAKAFLQFIGAFLPPKIVQVDNGREFQEAFLILLRKYSIQIINGSPRSPQTQGLVEQANRVVSSKITAWKSDHQSTQWEESLTEIMLAMNKQIHSSIKHALAELLFRDRSSYKDWLNNQMRRDPSIAIKQEDLNYLPIYDSTPESPHRSYTPESNSRIDRAQVSHNTEITIHISSSSSSSDVDIRVTPPLLAAIPAVAEADPVIEVDPILNTDAEVYEASHYSTLRNRRYHLYQDPKRRSNLYR</sequence>
<dbReference type="InterPro" id="IPR041588">
    <property type="entry name" value="Integrase_H2C2"/>
</dbReference>
<dbReference type="SUPFAM" id="SSF53098">
    <property type="entry name" value="Ribonuclease H-like"/>
    <property type="match status" value="1"/>
</dbReference>
<gene>
    <name evidence="3" type="ORF">VHEMI10720</name>
</gene>
<dbReference type="InterPro" id="IPR001584">
    <property type="entry name" value="Integrase_cat-core"/>
</dbReference>
<name>A0A0A1TDZ9_9HYPO</name>
<accession>A0A0A1TDZ9</accession>
<dbReference type="EMBL" id="CDHN01000009">
    <property type="protein sequence ID" value="CEJ95226.1"/>
    <property type="molecule type" value="Genomic_DNA"/>
</dbReference>
<keyword evidence="1" id="KW-0694">RNA-binding</keyword>
<dbReference type="Pfam" id="PF17921">
    <property type="entry name" value="Integrase_H2C2"/>
    <property type="match status" value="1"/>
</dbReference>
<dbReference type="InterPro" id="IPR036397">
    <property type="entry name" value="RNaseH_sf"/>
</dbReference>
<dbReference type="PROSITE" id="PS50994">
    <property type="entry name" value="INTEGRASE"/>
    <property type="match status" value="1"/>
</dbReference>
<reference evidence="3 4" key="1">
    <citation type="journal article" date="2015" name="Genome Announc.">
        <title>Draft Genome Sequence and Gene Annotation of the Entomopathogenic Fungus Verticillium hemipterigenum.</title>
        <authorList>
            <person name="Horn F."/>
            <person name="Habel A."/>
            <person name="Scharf D.H."/>
            <person name="Dworschak J."/>
            <person name="Brakhage A.A."/>
            <person name="Guthke R."/>
            <person name="Hertweck C."/>
            <person name="Linde J."/>
        </authorList>
    </citation>
    <scope>NUCLEOTIDE SEQUENCE [LARGE SCALE GENOMIC DNA]</scope>
</reference>
<evidence type="ECO:0000313" key="3">
    <source>
        <dbReference type="EMBL" id="CEJ95226.1"/>
    </source>
</evidence>
<evidence type="ECO:0000256" key="1">
    <source>
        <dbReference type="ARBA" id="ARBA00022884"/>
    </source>
</evidence>
<dbReference type="PANTHER" id="PTHR37984:SF5">
    <property type="entry name" value="PROTEIN NYNRIN-LIKE"/>
    <property type="match status" value="1"/>
</dbReference>
<dbReference type="Gene3D" id="3.30.420.10">
    <property type="entry name" value="Ribonuclease H-like superfamily/Ribonuclease H"/>
    <property type="match status" value="1"/>
</dbReference>
<dbReference type="PANTHER" id="PTHR37984">
    <property type="entry name" value="PROTEIN CBG26694"/>
    <property type="match status" value="1"/>
</dbReference>
<proteinExistence type="predicted"/>
<dbReference type="Proteomes" id="UP000039046">
    <property type="component" value="Unassembled WGS sequence"/>
</dbReference>
<keyword evidence="4" id="KW-1185">Reference proteome</keyword>
<dbReference type="OrthoDB" id="4955652at2759"/>
<dbReference type="InterPro" id="IPR050951">
    <property type="entry name" value="Retrovirus_Pol_polyprotein"/>
</dbReference>
<feature type="domain" description="Integrase catalytic" evidence="2">
    <location>
        <begin position="153"/>
        <end position="317"/>
    </location>
</feature>
<protein>
    <recommendedName>
        <fullName evidence="2">Integrase catalytic domain-containing protein</fullName>
    </recommendedName>
</protein>
<dbReference type="Gene3D" id="1.10.340.70">
    <property type="match status" value="1"/>
</dbReference>
<dbReference type="GO" id="GO:0005634">
    <property type="term" value="C:nucleus"/>
    <property type="evidence" value="ECO:0007669"/>
    <property type="project" value="UniProtKB-ARBA"/>
</dbReference>
<dbReference type="HOGENOM" id="CLU_017239_3_1_1"/>
<dbReference type="InterPro" id="IPR012337">
    <property type="entry name" value="RNaseH-like_sf"/>
</dbReference>
<evidence type="ECO:0000259" key="2">
    <source>
        <dbReference type="PROSITE" id="PS50994"/>
    </source>
</evidence>